<organism evidence="8 11">
    <name type="scientific">Poseidonibacter ostreae</name>
    <dbReference type="NCBI Taxonomy" id="2654171"/>
    <lineage>
        <taxon>Bacteria</taxon>
        <taxon>Pseudomonadati</taxon>
        <taxon>Campylobacterota</taxon>
        <taxon>Epsilonproteobacteria</taxon>
        <taxon>Campylobacterales</taxon>
        <taxon>Arcobacteraceae</taxon>
        <taxon>Poseidonibacter</taxon>
    </lineage>
</organism>
<gene>
    <name evidence="9" type="ORF">GBG18_13600</name>
    <name evidence="8" type="ORF">GBG19_13555</name>
</gene>
<evidence type="ECO:0000256" key="1">
    <source>
        <dbReference type="ARBA" id="ARBA00008857"/>
    </source>
</evidence>
<keyword evidence="2" id="KW-0229">DNA integration</keyword>
<name>A0A6L4WP90_9BACT</name>
<dbReference type="GO" id="GO:0003677">
    <property type="term" value="F:DNA binding"/>
    <property type="evidence" value="ECO:0007669"/>
    <property type="project" value="UniProtKB-UniRule"/>
</dbReference>
<dbReference type="InterPro" id="IPR002104">
    <property type="entry name" value="Integrase_catalytic"/>
</dbReference>
<dbReference type="EMBL" id="WFKJ01000056">
    <property type="protein sequence ID" value="KAB7887921.1"/>
    <property type="molecule type" value="Genomic_DNA"/>
</dbReference>
<dbReference type="EMBL" id="WFKK01000052">
    <property type="protein sequence ID" value="KAB7885723.1"/>
    <property type="molecule type" value="Genomic_DNA"/>
</dbReference>
<evidence type="ECO:0000259" key="6">
    <source>
        <dbReference type="PROSITE" id="PS51898"/>
    </source>
</evidence>
<keyword evidence="10" id="KW-1185">Reference proteome</keyword>
<dbReference type="Pfam" id="PF00589">
    <property type="entry name" value="Phage_integrase"/>
    <property type="match status" value="1"/>
</dbReference>
<evidence type="ECO:0000256" key="2">
    <source>
        <dbReference type="ARBA" id="ARBA00022908"/>
    </source>
</evidence>
<evidence type="ECO:0000256" key="3">
    <source>
        <dbReference type="ARBA" id="ARBA00023125"/>
    </source>
</evidence>
<dbReference type="AlphaFoldDB" id="A0A6L4WP90"/>
<dbReference type="SUPFAM" id="SSF56349">
    <property type="entry name" value="DNA breaking-rejoining enzymes"/>
    <property type="match status" value="1"/>
</dbReference>
<keyword evidence="3 5" id="KW-0238">DNA-binding</keyword>
<evidence type="ECO:0000256" key="5">
    <source>
        <dbReference type="PROSITE-ProRule" id="PRU01248"/>
    </source>
</evidence>
<dbReference type="InterPro" id="IPR010998">
    <property type="entry name" value="Integrase_recombinase_N"/>
</dbReference>
<dbReference type="Gene3D" id="1.10.443.10">
    <property type="entry name" value="Intergrase catalytic core"/>
    <property type="match status" value="1"/>
</dbReference>
<dbReference type="Gene3D" id="1.10.150.130">
    <property type="match status" value="1"/>
</dbReference>
<evidence type="ECO:0000313" key="8">
    <source>
        <dbReference type="EMBL" id="KAB7885723.1"/>
    </source>
</evidence>
<dbReference type="PROSITE" id="PS51898">
    <property type="entry name" value="TYR_RECOMBINASE"/>
    <property type="match status" value="1"/>
</dbReference>
<proteinExistence type="inferred from homology"/>
<keyword evidence="4" id="KW-0233">DNA recombination</keyword>
<sequence length="336" mass="39534">MNSKVCEKLTKFKEQFLKFLKSIRKAENTISSYKTTLVSFIDYVEQYDDEVDIKDLNMIFFSEFLNYKTETLLVQVDKNGKFVEAAASSQNLYINHLTRFFKFVSTNYKDMKSFDYKNTLSELKISLPEREPKGLDESEVKKVLQTLELNIKIAYEYDISKSRAKDKLLEKKNKLFLAYRNSLMFKIYVFSGIRASALIEKRVSEFRLDDDLYEFSIIKKGNKQVKAIVSAARIEKEFNFYKEHGYDLIAMSTKNKNRSINRSEIWKVLRKIYSDSSVEPYGIHSLRHTFALDLYRKTKDIVTVKEVLHHSSTQTTNIYAKESEETIKNNYRKAIC</sequence>
<evidence type="ECO:0000256" key="4">
    <source>
        <dbReference type="ARBA" id="ARBA00023172"/>
    </source>
</evidence>
<dbReference type="GO" id="GO:0015074">
    <property type="term" value="P:DNA integration"/>
    <property type="evidence" value="ECO:0007669"/>
    <property type="project" value="UniProtKB-KW"/>
</dbReference>
<protein>
    <submittedName>
        <fullName evidence="8">Tyrosine-type recombinase/integrase</fullName>
    </submittedName>
</protein>
<comment type="similarity">
    <text evidence="1">Belongs to the 'phage' integrase family.</text>
</comment>
<dbReference type="InterPro" id="IPR011010">
    <property type="entry name" value="DNA_brk_join_enz"/>
</dbReference>
<dbReference type="InterPro" id="IPR044068">
    <property type="entry name" value="CB"/>
</dbReference>
<feature type="domain" description="Core-binding (CB)" evidence="7">
    <location>
        <begin position="7"/>
        <end position="105"/>
    </location>
</feature>
<dbReference type="Proteomes" id="UP000472839">
    <property type="component" value="Unassembled WGS sequence"/>
</dbReference>
<dbReference type="GO" id="GO:0006310">
    <property type="term" value="P:DNA recombination"/>
    <property type="evidence" value="ECO:0007669"/>
    <property type="project" value="UniProtKB-KW"/>
</dbReference>
<evidence type="ECO:0000313" key="9">
    <source>
        <dbReference type="EMBL" id="KAB7887921.1"/>
    </source>
</evidence>
<dbReference type="PROSITE" id="PS51900">
    <property type="entry name" value="CB"/>
    <property type="match status" value="1"/>
</dbReference>
<dbReference type="InterPro" id="IPR050090">
    <property type="entry name" value="Tyrosine_recombinase_XerCD"/>
</dbReference>
<dbReference type="InterPro" id="IPR013762">
    <property type="entry name" value="Integrase-like_cat_sf"/>
</dbReference>
<comment type="caution">
    <text evidence="8">The sequence shown here is derived from an EMBL/GenBank/DDBJ whole genome shotgun (WGS) entry which is preliminary data.</text>
</comment>
<dbReference type="Proteomes" id="UP000461010">
    <property type="component" value="Unassembled WGS sequence"/>
</dbReference>
<accession>A0A6L4WP90</accession>
<dbReference type="PANTHER" id="PTHR30349">
    <property type="entry name" value="PHAGE INTEGRASE-RELATED"/>
    <property type="match status" value="1"/>
</dbReference>
<dbReference type="RefSeq" id="WP_152191916.1">
    <property type="nucleotide sequence ID" value="NZ_WFKI01000037.1"/>
</dbReference>
<feature type="domain" description="Tyr recombinase" evidence="6">
    <location>
        <begin position="130"/>
        <end position="332"/>
    </location>
</feature>
<evidence type="ECO:0000259" key="7">
    <source>
        <dbReference type="PROSITE" id="PS51900"/>
    </source>
</evidence>
<reference evidence="10 11" key="1">
    <citation type="submission" date="2019-10" db="EMBL/GenBank/DDBJ databases">
        <title>Poseidonibacter ostreae sp. nov., isolated from the gut of the Ostrea denselamellosa.</title>
        <authorList>
            <person name="Choi A."/>
        </authorList>
    </citation>
    <scope>NUCLEOTIDE SEQUENCE [LARGE SCALE GENOMIC DNA]</scope>
    <source>
        <strain evidence="8 11">SJOD-M-33</strain>
        <strain evidence="9 10">SJOD-M-5</strain>
    </source>
</reference>
<dbReference type="PANTHER" id="PTHR30349:SF64">
    <property type="entry name" value="PROPHAGE INTEGRASE INTD-RELATED"/>
    <property type="match status" value="1"/>
</dbReference>
<evidence type="ECO:0000313" key="11">
    <source>
        <dbReference type="Proteomes" id="UP000472839"/>
    </source>
</evidence>
<evidence type="ECO:0000313" key="10">
    <source>
        <dbReference type="Proteomes" id="UP000461010"/>
    </source>
</evidence>